<organism evidence="3 4">
    <name type="scientific">Gelatiniphilus marinus</name>
    <dbReference type="NCBI Taxonomy" id="1759464"/>
    <lineage>
        <taxon>Bacteria</taxon>
        <taxon>Pseudomonadati</taxon>
        <taxon>Bacteroidota</taxon>
        <taxon>Flavobacteriia</taxon>
        <taxon>Flavobacteriales</taxon>
        <taxon>Flavobacteriaceae</taxon>
        <taxon>Gelatiniphilus</taxon>
    </lineage>
</organism>
<evidence type="ECO:0000313" key="3">
    <source>
        <dbReference type="EMBL" id="MFD2536052.1"/>
    </source>
</evidence>
<name>A0ABW5JX06_9FLAO</name>
<sequence length="51" mass="5711">MNTIIQNIIAFTILAFAIRFLILKFVWNPKKKTNNPDSYRDCGSDAGCGCS</sequence>
<evidence type="ECO:0000256" key="2">
    <source>
        <dbReference type="SAM" id="Phobius"/>
    </source>
</evidence>
<reference evidence="4" key="1">
    <citation type="journal article" date="2019" name="Int. J. Syst. Evol. Microbiol.">
        <title>The Global Catalogue of Microorganisms (GCM) 10K type strain sequencing project: providing services to taxonomists for standard genome sequencing and annotation.</title>
        <authorList>
            <consortium name="The Broad Institute Genomics Platform"/>
            <consortium name="The Broad Institute Genome Sequencing Center for Infectious Disease"/>
            <person name="Wu L."/>
            <person name="Ma J."/>
        </authorList>
    </citation>
    <scope>NUCLEOTIDE SEQUENCE [LARGE SCALE GENOMIC DNA]</scope>
    <source>
        <strain evidence="4">KCTC 42903</strain>
    </source>
</reference>
<gene>
    <name evidence="3" type="ORF">ACFSQS_13130</name>
</gene>
<dbReference type="EMBL" id="JBHULK010000006">
    <property type="protein sequence ID" value="MFD2536052.1"/>
    <property type="molecule type" value="Genomic_DNA"/>
</dbReference>
<keyword evidence="4" id="KW-1185">Reference proteome</keyword>
<evidence type="ECO:0000313" key="4">
    <source>
        <dbReference type="Proteomes" id="UP001597441"/>
    </source>
</evidence>
<dbReference type="RefSeq" id="WP_388019747.1">
    <property type="nucleotide sequence ID" value="NZ_JBHUDT010000006.1"/>
</dbReference>
<feature type="transmembrane region" description="Helical" evidence="2">
    <location>
        <begin position="6"/>
        <end position="27"/>
    </location>
</feature>
<keyword evidence="2" id="KW-0812">Transmembrane</keyword>
<keyword evidence="2" id="KW-0472">Membrane</keyword>
<protein>
    <submittedName>
        <fullName evidence="3">FeoB-associated Cys-rich membrane protein</fullName>
    </submittedName>
</protein>
<comment type="caution">
    <text evidence="3">The sequence shown here is derived from an EMBL/GenBank/DDBJ whole genome shotgun (WGS) entry which is preliminary data.</text>
</comment>
<proteinExistence type="predicted"/>
<keyword evidence="2" id="KW-1133">Transmembrane helix</keyword>
<dbReference type="Proteomes" id="UP001597441">
    <property type="component" value="Unassembled WGS sequence"/>
</dbReference>
<evidence type="ECO:0000256" key="1">
    <source>
        <dbReference type="SAM" id="MobiDB-lite"/>
    </source>
</evidence>
<accession>A0ABW5JX06</accession>
<feature type="region of interest" description="Disordered" evidence="1">
    <location>
        <begin position="31"/>
        <end position="51"/>
    </location>
</feature>